<keyword evidence="2" id="KW-0472">Membrane</keyword>
<gene>
    <name evidence="3" type="ORF">THAPSDRAFT_21792</name>
</gene>
<feature type="compositionally biased region" description="Low complexity" evidence="1">
    <location>
        <begin position="228"/>
        <end position="251"/>
    </location>
</feature>
<proteinExistence type="predicted"/>
<dbReference type="KEGG" id="tps:THAPSDRAFT_21792"/>
<feature type="transmembrane region" description="Helical" evidence="2">
    <location>
        <begin position="470"/>
        <end position="491"/>
    </location>
</feature>
<feature type="region of interest" description="Disordered" evidence="1">
    <location>
        <begin position="551"/>
        <end position="605"/>
    </location>
</feature>
<dbReference type="EMBL" id="CM000640">
    <property type="protein sequence ID" value="EED94297.1"/>
    <property type="molecule type" value="Genomic_DNA"/>
</dbReference>
<keyword evidence="2" id="KW-1133">Transmembrane helix</keyword>
<evidence type="ECO:0000313" key="3">
    <source>
        <dbReference type="EMBL" id="EED94297.1"/>
    </source>
</evidence>
<organism evidence="3 4">
    <name type="scientific">Thalassiosira pseudonana</name>
    <name type="common">Marine diatom</name>
    <name type="synonym">Cyclotella nana</name>
    <dbReference type="NCBI Taxonomy" id="35128"/>
    <lineage>
        <taxon>Eukaryota</taxon>
        <taxon>Sar</taxon>
        <taxon>Stramenopiles</taxon>
        <taxon>Ochrophyta</taxon>
        <taxon>Bacillariophyta</taxon>
        <taxon>Coscinodiscophyceae</taxon>
        <taxon>Thalassiosirophycidae</taxon>
        <taxon>Thalassiosirales</taxon>
        <taxon>Thalassiosiraceae</taxon>
        <taxon>Thalassiosira</taxon>
    </lineage>
</organism>
<dbReference type="GeneID" id="7441881"/>
<dbReference type="RefSeq" id="XP_002288861.1">
    <property type="nucleotide sequence ID" value="XM_002288825.1"/>
</dbReference>
<evidence type="ECO:0000256" key="1">
    <source>
        <dbReference type="SAM" id="MobiDB-lite"/>
    </source>
</evidence>
<dbReference type="AlphaFoldDB" id="B8BY11"/>
<keyword evidence="2" id="KW-0812">Transmembrane</keyword>
<name>B8BY11_THAPS</name>
<dbReference type="eggNOG" id="ENOG502TBJV">
    <property type="taxonomic scope" value="Eukaryota"/>
</dbReference>
<reference evidence="3 4" key="2">
    <citation type="journal article" date="2008" name="Nature">
        <title>The Phaeodactylum genome reveals the evolutionary history of diatom genomes.</title>
        <authorList>
            <person name="Bowler C."/>
            <person name="Allen A.E."/>
            <person name="Badger J.H."/>
            <person name="Grimwood J."/>
            <person name="Jabbari K."/>
            <person name="Kuo A."/>
            <person name="Maheswari U."/>
            <person name="Martens C."/>
            <person name="Maumus F."/>
            <person name="Otillar R.P."/>
            <person name="Rayko E."/>
            <person name="Salamov A."/>
            <person name="Vandepoele K."/>
            <person name="Beszteri B."/>
            <person name="Gruber A."/>
            <person name="Heijde M."/>
            <person name="Katinka M."/>
            <person name="Mock T."/>
            <person name="Valentin K."/>
            <person name="Verret F."/>
            <person name="Berges J.A."/>
            <person name="Brownlee C."/>
            <person name="Cadoret J.P."/>
            <person name="Chiovitti A."/>
            <person name="Choi C.J."/>
            <person name="Coesel S."/>
            <person name="De Martino A."/>
            <person name="Detter J.C."/>
            <person name="Durkin C."/>
            <person name="Falciatore A."/>
            <person name="Fournet J."/>
            <person name="Haruta M."/>
            <person name="Huysman M.J."/>
            <person name="Jenkins B.D."/>
            <person name="Jiroutova K."/>
            <person name="Jorgensen R.E."/>
            <person name="Joubert Y."/>
            <person name="Kaplan A."/>
            <person name="Kroger N."/>
            <person name="Kroth P.G."/>
            <person name="La Roche J."/>
            <person name="Lindquist E."/>
            <person name="Lommer M."/>
            <person name="Martin-Jezequel V."/>
            <person name="Lopez P.J."/>
            <person name="Lucas S."/>
            <person name="Mangogna M."/>
            <person name="McGinnis K."/>
            <person name="Medlin L.K."/>
            <person name="Montsant A."/>
            <person name="Oudot-Le Secq M.P."/>
            <person name="Napoli C."/>
            <person name="Obornik M."/>
            <person name="Parker M.S."/>
            <person name="Petit J.L."/>
            <person name="Porcel B.M."/>
            <person name="Poulsen N."/>
            <person name="Robison M."/>
            <person name="Rychlewski L."/>
            <person name="Rynearson T.A."/>
            <person name="Schmutz J."/>
            <person name="Shapiro H."/>
            <person name="Siaut M."/>
            <person name="Stanley M."/>
            <person name="Sussman M.R."/>
            <person name="Taylor A.R."/>
            <person name="Vardi A."/>
            <person name="von Dassow P."/>
            <person name="Vyverman W."/>
            <person name="Willis A."/>
            <person name="Wyrwicz L.S."/>
            <person name="Rokhsar D.S."/>
            <person name="Weissenbach J."/>
            <person name="Armbrust E.V."/>
            <person name="Green B.R."/>
            <person name="Van de Peer Y."/>
            <person name="Grigoriev I.V."/>
        </authorList>
    </citation>
    <scope>NUCLEOTIDE SEQUENCE [LARGE SCALE GENOMIC DNA]</scope>
    <source>
        <strain evidence="3 4">CCMP1335</strain>
    </source>
</reference>
<dbReference type="OMA" id="GLICHIP"/>
<evidence type="ECO:0000313" key="4">
    <source>
        <dbReference type="Proteomes" id="UP000001449"/>
    </source>
</evidence>
<evidence type="ECO:0000256" key="2">
    <source>
        <dbReference type="SAM" id="Phobius"/>
    </source>
</evidence>
<dbReference type="HOGENOM" id="CLU_451681_0_0_1"/>
<keyword evidence="4" id="KW-1185">Reference proteome</keyword>
<dbReference type="PaxDb" id="35128-Thaps21792"/>
<sequence length="605" mass="65349">MHVIRTRISSFRIIMLKPAFASTVILNLSFLCLRGIVGDIHNDQYSSYASSRNLQIVNSTSADGLICHIPLSTSPIAQTTGSFGIVFAIESDAADGVGPLITSFGIHVDSGSMQSTNGKFAYEVYALKQAGYYADTNRDFTSTLVFDYRGELDQWNLIAEGQILETDLTTDVTTLSVQQADYFAIPFENFQPTRIPPNGGQQSFYVTLKANGLQYADPSSGLALNQQPSMSMVPSTSPTVVESYSPSESPTLSFPPSAVPTSMDSEVPSSAPSAAYVEEVRSGLVLSLGLDECTYDENGKPTELSEEEKSGVAATVQKTAAADAAAKDVTNVQVEVTGVGVVGCRRRLSGDDRRLPTASSAIDFSMVITGEYRPIRRPGSSGPPPPASMDLGAIAEDSINRDPDKFVKDLQARAPADSALNQAAGVEVQAVEAPPKGAPAVMLTRRPTLSPTEPVVAMIIIEEGEEKSSVLLICIVIVGGTIVLLLAFLLFRHAERKAAKKRRKKLERARSEKESDALAKLENDKNAWQLAYNGSDIKQVVHPGAHNMRYSDGAPPHHQYPPPPMYHNGAPNQYGYQQDPLMHPNQSAYHHHPSSILDGYDTQME</sequence>
<reference evidence="3 4" key="1">
    <citation type="journal article" date="2004" name="Science">
        <title>The genome of the diatom Thalassiosira pseudonana: ecology, evolution, and metabolism.</title>
        <authorList>
            <person name="Armbrust E.V."/>
            <person name="Berges J.A."/>
            <person name="Bowler C."/>
            <person name="Green B.R."/>
            <person name="Martinez D."/>
            <person name="Putnam N.H."/>
            <person name="Zhou S."/>
            <person name="Allen A.E."/>
            <person name="Apt K.E."/>
            <person name="Bechner M."/>
            <person name="Brzezinski M.A."/>
            <person name="Chaal B.K."/>
            <person name="Chiovitti A."/>
            <person name="Davis A.K."/>
            <person name="Demarest M.S."/>
            <person name="Detter J.C."/>
            <person name="Glavina T."/>
            <person name="Goodstein D."/>
            <person name="Hadi M.Z."/>
            <person name="Hellsten U."/>
            <person name="Hildebrand M."/>
            <person name="Jenkins B.D."/>
            <person name="Jurka J."/>
            <person name="Kapitonov V.V."/>
            <person name="Kroger N."/>
            <person name="Lau W.W."/>
            <person name="Lane T.W."/>
            <person name="Larimer F.W."/>
            <person name="Lippmeier J.C."/>
            <person name="Lucas S."/>
            <person name="Medina M."/>
            <person name="Montsant A."/>
            <person name="Obornik M."/>
            <person name="Parker M.S."/>
            <person name="Palenik B."/>
            <person name="Pazour G.J."/>
            <person name="Richardson P.M."/>
            <person name="Rynearson T.A."/>
            <person name="Saito M.A."/>
            <person name="Schwartz D.C."/>
            <person name="Thamatrakoln K."/>
            <person name="Valentin K."/>
            <person name="Vardi A."/>
            <person name="Wilkerson F.P."/>
            <person name="Rokhsar D.S."/>
        </authorList>
    </citation>
    <scope>NUCLEOTIDE SEQUENCE [LARGE SCALE GENOMIC DNA]</scope>
    <source>
        <strain evidence="3 4">CCMP1335</strain>
    </source>
</reference>
<dbReference type="Proteomes" id="UP000001449">
    <property type="component" value="Chromosome 3"/>
</dbReference>
<feature type="region of interest" description="Disordered" evidence="1">
    <location>
        <begin position="227"/>
        <end position="266"/>
    </location>
</feature>
<protein>
    <submittedName>
        <fullName evidence="3">Uncharacterized protein</fullName>
    </submittedName>
</protein>
<dbReference type="InParanoid" id="B8BY11"/>
<accession>B8BY11</accession>